<keyword evidence="14" id="KW-1185">Reference proteome</keyword>
<dbReference type="Gene3D" id="3.30.429.10">
    <property type="entry name" value="Macrophage Migration Inhibitory Factor"/>
    <property type="match status" value="1"/>
</dbReference>
<dbReference type="EC" id="5.3.3.12" evidence="8"/>
<evidence type="ECO:0000256" key="12">
    <source>
        <dbReference type="ARBA" id="ARBA00042730"/>
    </source>
</evidence>
<reference evidence="13 14" key="1">
    <citation type="submission" date="2021-02" db="EMBL/GenBank/DDBJ databases">
        <title>Leishmania (Mundinia) enrietti genome sequencing and assembly.</title>
        <authorList>
            <person name="Almutairi H."/>
            <person name="Gatherer D."/>
        </authorList>
    </citation>
    <scope>NUCLEOTIDE SEQUENCE [LARGE SCALE GENOMIC DNA]</scope>
    <source>
        <strain evidence="13">CUR178</strain>
    </source>
</reference>
<evidence type="ECO:0000256" key="5">
    <source>
        <dbReference type="ARBA" id="ARBA00023235"/>
    </source>
</evidence>
<protein>
    <recommendedName>
        <fullName evidence="12">L-dopachrome isomerase</fullName>
        <ecNumber evidence="9">5.3.2.1</ecNumber>
        <ecNumber evidence="8">5.3.3.12</ecNumber>
    </recommendedName>
    <alternativeName>
        <fullName evidence="10">L-dopachrome tautomerase</fullName>
    </alternativeName>
    <alternativeName>
        <fullName evidence="11">Phenylpyruvate tautomerase</fullName>
    </alternativeName>
</protein>
<dbReference type="GO" id="GO:0005125">
    <property type="term" value="F:cytokine activity"/>
    <property type="evidence" value="ECO:0007669"/>
    <property type="project" value="UniProtKB-KW"/>
</dbReference>
<comment type="caution">
    <text evidence="13">The sequence shown here is derived from an EMBL/GenBank/DDBJ whole genome shotgun (WGS) entry which is preliminary data.</text>
</comment>
<dbReference type="EC" id="5.3.2.1" evidence="9"/>
<dbReference type="KEGG" id="lenr:94169217"/>
<dbReference type="GO" id="GO:0005615">
    <property type="term" value="C:extracellular space"/>
    <property type="evidence" value="ECO:0007669"/>
    <property type="project" value="UniProtKB-KW"/>
</dbReference>
<dbReference type="PANTHER" id="PTHR11954">
    <property type="entry name" value="D-DOPACHROME DECARBOXYLASE"/>
    <property type="match status" value="1"/>
</dbReference>
<evidence type="ECO:0000256" key="3">
    <source>
        <dbReference type="ARBA" id="ARBA00022514"/>
    </source>
</evidence>
<evidence type="ECO:0000256" key="10">
    <source>
        <dbReference type="ARBA" id="ARBA00041631"/>
    </source>
</evidence>
<evidence type="ECO:0000256" key="2">
    <source>
        <dbReference type="ARBA" id="ARBA00005851"/>
    </source>
</evidence>
<evidence type="ECO:0000256" key="9">
    <source>
        <dbReference type="ARBA" id="ARBA00039086"/>
    </source>
</evidence>
<comment type="subcellular location">
    <subcellularLocation>
        <location evidence="1">Secreted</location>
    </subcellularLocation>
</comment>
<evidence type="ECO:0000256" key="7">
    <source>
        <dbReference type="ARBA" id="ARBA00036823"/>
    </source>
</evidence>
<evidence type="ECO:0000313" key="13">
    <source>
        <dbReference type="EMBL" id="KAG5469802.1"/>
    </source>
</evidence>
<dbReference type="EMBL" id="JAFHKP010000033">
    <property type="protein sequence ID" value="KAG5469802.1"/>
    <property type="molecule type" value="Genomic_DNA"/>
</dbReference>
<comment type="catalytic activity">
    <reaction evidence="6">
        <text>3-phenylpyruvate = enol-phenylpyruvate</text>
        <dbReference type="Rhea" id="RHEA:17097"/>
        <dbReference type="ChEBI" id="CHEBI:16815"/>
        <dbReference type="ChEBI" id="CHEBI:18005"/>
        <dbReference type="EC" id="5.3.2.1"/>
    </reaction>
</comment>
<dbReference type="GeneID" id="94169217"/>
<dbReference type="GO" id="GO:0004167">
    <property type="term" value="F:dopachrome isomerase activity"/>
    <property type="evidence" value="ECO:0007669"/>
    <property type="project" value="UniProtKB-EC"/>
</dbReference>
<keyword evidence="5" id="KW-0413">Isomerase</keyword>
<evidence type="ECO:0000256" key="11">
    <source>
        <dbReference type="ARBA" id="ARBA00041912"/>
    </source>
</evidence>
<dbReference type="Proteomes" id="UP000674179">
    <property type="component" value="Chromosome 33"/>
</dbReference>
<dbReference type="GO" id="GO:0050178">
    <property type="term" value="F:phenylpyruvate tautomerase activity"/>
    <property type="evidence" value="ECO:0007669"/>
    <property type="project" value="UniProtKB-EC"/>
</dbReference>
<dbReference type="OrthoDB" id="255819at2759"/>
<keyword evidence="4" id="KW-0964">Secreted</keyword>
<keyword evidence="3" id="KW-0202">Cytokine</keyword>
<accession>A0A836GLB0</accession>
<gene>
    <name evidence="13" type="ORF">CUR178_01941</name>
</gene>
<evidence type="ECO:0000256" key="1">
    <source>
        <dbReference type="ARBA" id="ARBA00004613"/>
    </source>
</evidence>
<dbReference type="InterPro" id="IPR014347">
    <property type="entry name" value="Tautomerase/MIF_sf"/>
</dbReference>
<dbReference type="Pfam" id="PF01187">
    <property type="entry name" value="MIF"/>
    <property type="match status" value="1"/>
</dbReference>
<evidence type="ECO:0000313" key="14">
    <source>
        <dbReference type="Proteomes" id="UP000674179"/>
    </source>
</evidence>
<dbReference type="InterPro" id="IPR001398">
    <property type="entry name" value="Macrophage_inhib_fac"/>
</dbReference>
<dbReference type="AlphaFoldDB" id="A0A836GLB0"/>
<dbReference type="PANTHER" id="PTHR11954:SF6">
    <property type="entry name" value="MACROPHAGE MIGRATION INHIBITORY FACTOR"/>
    <property type="match status" value="1"/>
</dbReference>
<sequence>MPFLQTIASVPLDVQRRASLSKAYCTLCREELGKPEDFVMTAFSDNVPIVFKGSEDPAAYVRVEMLGNYTSSQPKMMTPRITEAIKKECGIPADRIYVLYYSTQHCGWNGANF</sequence>
<dbReference type="SUPFAM" id="SSF55331">
    <property type="entry name" value="Tautomerase/MIF"/>
    <property type="match status" value="1"/>
</dbReference>
<dbReference type="RefSeq" id="XP_067689810.1">
    <property type="nucleotide sequence ID" value="XM_067833707.1"/>
</dbReference>
<proteinExistence type="inferred from homology"/>
<evidence type="ECO:0000256" key="6">
    <source>
        <dbReference type="ARBA" id="ARBA00036735"/>
    </source>
</evidence>
<comment type="catalytic activity">
    <reaction evidence="7">
        <text>L-dopachrome = 5,6-dihydroxyindole-2-carboxylate</text>
        <dbReference type="Rhea" id="RHEA:13041"/>
        <dbReference type="ChEBI" id="CHEBI:16875"/>
        <dbReference type="ChEBI" id="CHEBI:57509"/>
        <dbReference type="EC" id="5.3.3.12"/>
    </reaction>
</comment>
<name>A0A836GLB0_LEIEN</name>
<evidence type="ECO:0000256" key="8">
    <source>
        <dbReference type="ARBA" id="ARBA00038932"/>
    </source>
</evidence>
<organism evidence="13 14">
    <name type="scientific">Leishmania enriettii</name>
    <dbReference type="NCBI Taxonomy" id="5663"/>
    <lineage>
        <taxon>Eukaryota</taxon>
        <taxon>Discoba</taxon>
        <taxon>Euglenozoa</taxon>
        <taxon>Kinetoplastea</taxon>
        <taxon>Metakinetoplastina</taxon>
        <taxon>Trypanosomatida</taxon>
        <taxon>Trypanosomatidae</taxon>
        <taxon>Leishmaniinae</taxon>
        <taxon>Leishmania</taxon>
    </lineage>
</organism>
<evidence type="ECO:0000256" key="4">
    <source>
        <dbReference type="ARBA" id="ARBA00022525"/>
    </source>
</evidence>
<comment type="similarity">
    <text evidence="2">Belongs to the MIF family.</text>
</comment>